<comment type="caution">
    <text evidence="4">The sequence shown here is derived from an EMBL/GenBank/DDBJ whole genome shotgun (WGS) entry which is preliminary data.</text>
</comment>
<dbReference type="Proteomes" id="UP000018001">
    <property type="component" value="Unassembled WGS sequence"/>
</dbReference>
<dbReference type="eggNOG" id="ENOG502QQZ5">
    <property type="taxonomic scope" value="Eukaryota"/>
</dbReference>
<dbReference type="SUPFAM" id="SSF142921">
    <property type="entry name" value="WGR domain-like"/>
    <property type="match status" value="1"/>
</dbReference>
<feature type="compositionally biased region" description="Acidic residues" evidence="1">
    <location>
        <begin position="328"/>
        <end position="344"/>
    </location>
</feature>
<feature type="domain" description="BRCT" evidence="2">
    <location>
        <begin position="21"/>
        <end position="93"/>
    </location>
</feature>
<evidence type="ECO:0000256" key="1">
    <source>
        <dbReference type="SAM" id="MobiDB-lite"/>
    </source>
</evidence>
<dbReference type="Gene3D" id="3.40.50.10190">
    <property type="entry name" value="BRCT domain"/>
    <property type="match status" value="1"/>
</dbReference>
<evidence type="ECO:0000259" key="2">
    <source>
        <dbReference type="PROSITE" id="PS50172"/>
    </source>
</evidence>
<dbReference type="PROSITE" id="PS51977">
    <property type="entry name" value="WGR"/>
    <property type="match status" value="1"/>
</dbReference>
<feature type="region of interest" description="Disordered" evidence="1">
    <location>
        <begin position="102"/>
        <end position="131"/>
    </location>
</feature>
<evidence type="ECO:0000313" key="4">
    <source>
        <dbReference type="EMBL" id="GAD98380.1"/>
    </source>
</evidence>
<name>V5I4E5_BYSSN</name>
<feature type="compositionally biased region" description="Basic and acidic residues" evidence="1">
    <location>
        <begin position="304"/>
        <end position="325"/>
    </location>
</feature>
<feature type="domain" description="WGR" evidence="3">
    <location>
        <begin position="135"/>
        <end position="240"/>
    </location>
</feature>
<dbReference type="HOGENOM" id="CLU_048607_1_0_1"/>
<dbReference type="CDD" id="cd07997">
    <property type="entry name" value="WGR_PARP"/>
    <property type="match status" value="1"/>
</dbReference>
<proteinExistence type="predicted"/>
<dbReference type="SUPFAM" id="SSF52113">
    <property type="entry name" value="BRCT domain"/>
    <property type="match status" value="1"/>
</dbReference>
<sequence>MGKSFQKINACYVGSFGEVGEKIPQWLRANGGTYSKDMNPDVTHLIATESAFKRNVEAVQAAKRMKHVKIVSYDWLEDSLMSKTRRPKREGPYLCEKLWKRKTKKKATKAGKKGKSAKSRKGGAVKSPENFRKGSRAVVDDMARDQETSTTYCATLFRPTLMTGRNEKYQLKLYESNAEPHVYATYVKYSRIGKSATELVAPRGSGFDLAMAAYKKFFKIKTGKDWDDRFDGSLPEARKDPEGNALPPDEGWFRHELPTGLLASLFMPKVPAAASLLPCSSEENGQSPDRVQVVVPGLPVDAPEEPKERDSGVALADKGDDHIGGEDSSPEEDIESVTEVEEDWGYYGYDS</sequence>
<protein>
    <submittedName>
        <fullName evidence="4">BRCT domain protein</fullName>
    </submittedName>
</protein>
<feature type="region of interest" description="Disordered" evidence="1">
    <location>
        <begin position="231"/>
        <end position="250"/>
    </location>
</feature>
<dbReference type="OrthoDB" id="342264at2759"/>
<accession>V5I4E5</accession>
<keyword evidence="5" id="KW-1185">Reference proteome</keyword>
<dbReference type="Pfam" id="PF12738">
    <property type="entry name" value="PTCB-BRCT"/>
    <property type="match status" value="1"/>
</dbReference>
<reference evidence="5" key="1">
    <citation type="journal article" date="2014" name="Genome Announc.">
        <title>Draft genome sequence of the formaldehyde-resistant fungus Byssochlamys spectabilis No. 5 (anamorph Paecilomyces variotii No. 5) (NBRC109023).</title>
        <authorList>
            <person name="Oka T."/>
            <person name="Ekino K."/>
            <person name="Fukuda K."/>
            <person name="Nomura Y."/>
        </authorList>
    </citation>
    <scope>NUCLEOTIDE SEQUENCE [LARGE SCALE GENOMIC DNA]</scope>
    <source>
        <strain evidence="5">No. 5 / NBRC 109023</strain>
    </source>
</reference>
<dbReference type="AlphaFoldDB" id="V5I4E5"/>
<dbReference type="InterPro" id="IPR001357">
    <property type="entry name" value="BRCT_dom"/>
</dbReference>
<feature type="compositionally biased region" description="Basic residues" evidence="1">
    <location>
        <begin position="102"/>
        <end position="123"/>
    </location>
</feature>
<evidence type="ECO:0000313" key="5">
    <source>
        <dbReference type="Proteomes" id="UP000018001"/>
    </source>
</evidence>
<feature type="compositionally biased region" description="Basic and acidic residues" evidence="1">
    <location>
        <begin position="231"/>
        <end position="242"/>
    </location>
</feature>
<feature type="region of interest" description="Disordered" evidence="1">
    <location>
        <begin position="297"/>
        <end position="351"/>
    </location>
</feature>
<dbReference type="EMBL" id="BAUL01000242">
    <property type="protein sequence ID" value="GAD98380.1"/>
    <property type="molecule type" value="Genomic_DNA"/>
</dbReference>
<evidence type="ECO:0000259" key="3">
    <source>
        <dbReference type="PROSITE" id="PS51977"/>
    </source>
</evidence>
<dbReference type="InParanoid" id="V5I4E5"/>
<dbReference type="PROSITE" id="PS50172">
    <property type="entry name" value="BRCT"/>
    <property type="match status" value="1"/>
</dbReference>
<dbReference type="InterPro" id="IPR036420">
    <property type="entry name" value="BRCT_dom_sf"/>
</dbReference>
<dbReference type="InterPro" id="IPR008893">
    <property type="entry name" value="WGR_domain"/>
</dbReference>
<gene>
    <name evidence="4" type="ORF">PVAR5_7072</name>
</gene>
<organism evidence="4 5">
    <name type="scientific">Byssochlamys spectabilis (strain No. 5 / NBRC 109023)</name>
    <name type="common">Paecilomyces variotii</name>
    <dbReference type="NCBI Taxonomy" id="1356009"/>
    <lineage>
        <taxon>Eukaryota</taxon>
        <taxon>Fungi</taxon>
        <taxon>Dikarya</taxon>
        <taxon>Ascomycota</taxon>
        <taxon>Pezizomycotina</taxon>
        <taxon>Eurotiomycetes</taxon>
        <taxon>Eurotiomycetidae</taxon>
        <taxon>Eurotiales</taxon>
        <taxon>Thermoascaceae</taxon>
        <taxon>Paecilomyces</taxon>
    </lineage>
</organism>
<dbReference type="InterPro" id="IPR036930">
    <property type="entry name" value="WGR_dom_sf"/>
</dbReference>